<dbReference type="InterPro" id="IPR026960">
    <property type="entry name" value="RVT-Znf"/>
</dbReference>
<gene>
    <name evidence="2" type="ORF">VFH_VI016840</name>
</gene>
<dbReference type="PANTHER" id="PTHR33116:SF84">
    <property type="entry name" value="RNA-DIRECTED DNA POLYMERASE"/>
    <property type="match status" value="1"/>
</dbReference>
<protein>
    <recommendedName>
        <fullName evidence="1">Reverse transcriptase zinc-binding domain-containing protein</fullName>
    </recommendedName>
</protein>
<name>A0AAV1B229_VICFA</name>
<evidence type="ECO:0000259" key="1">
    <source>
        <dbReference type="Pfam" id="PF13966"/>
    </source>
</evidence>
<feature type="domain" description="Reverse transcriptase zinc-binding" evidence="1">
    <location>
        <begin position="3"/>
        <end position="59"/>
    </location>
</feature>
<dbReference type="Pfam" id="PF13966">
    <property type="entry name" value="zf-RVT"/>
    <property type="match status" value="1"/>
</dbReference>
<evidence type="ECO:0000313" key="2">
    <source>
        <dbReference type="EMBL" id="CAI8616178.1"/>
    </source>
</evidence>
<accession>A0AAV1B229</accession>
<evidence type="ECO:0000313" key="3">
    <source>
        <dbReference type="Proteomes" id="UP001157006"/>
    </source>
</evidence>
<dbReference type="AlphaFoldDB" id="A0AAV1B229"/>
<organism evidence="2 3">
    <name type="scientific">Vicia faba</name>
    <name type="common">Broad bean</name>
    <name type="synonym">Faba vulgaris</name>
    <dbReference type="NCBI Taxonomy" id="3906"/>
    <lineage>
        <taxon>Eukaryota</taxon>
        <taxon>Viridiplantae</taxon>
        <taxon>Streptophyta</taxon>
        <taxon>Embryophyta</taxon>
        <taxon>Tracheophyta</taxon>
        <taxon>Spermatophyta</taxon>
        <taxon>Magnoliopsida</taxon>
        <taxon>eudicotyledons</taxon>
        <taxon>Gunneridae</taxon>
        <taxon>Pentapetalae</taxon>
        <taxon>rosids</taxon>
        <taxon>fabids</taxon>
        <taxon>Fabales</taxon>
        <taxon>Fabaceae</taxon>
        <taxon>Papilionoideae</taxon>
        <taxon>50 kb inversion clade</taxon>
        <taxon>NPAAA clade</taxon>
        <taxon>Hologalegina</taxon>
        <taxon>IRL clade</taxon>
        <taxon>Fabeae</taxon>
        <taxon>Vicia</taxon>
    </lineage>
</organism>
<reference evidence="2 3" key="1">
    <citation type="submission" date="2023-01" db="EMBL/GenBank/DDBJ databases">
        <authorList>
            <person name="Kreplak J."/>
        </authorList>
    </citation>
    <scope>NUCLEOTIDE SEQUENCE [LARGE SCALE GENOMIC DNA]</scope>
</reference>
<dbReference type="Proteomes" id="UP001157006">
    <property type="component" value="Chromosome 6"/>
</dbReference>
<keyword evidence="3" id="KW-1185">Reference proteome</keyword>
<dbReference type="EMBL" id="OX451741">
    <property type="protein sequence ID" value="CAI8616178.1"/>
    <property type="molecule type" value="Genomic_DNA"/>
</dbReference>
<sequence>MNIPKHSFIAWLAVQNRLKTRDRLKKMQIIMDSTCMLCGEQEESRDHLLFQCTYNRKCWQAIKSWLNWKMETCNINNVTSWINNVVVVIYQIWKIRNNAFWNQCVLLPKMFVKNIMNDVRNCTGRSEWDIVPLRDKDI</sequence>
<proteinExistence type="predicted"/>
<dbReference type="PANTHER" id="PTHR33116">
    <property type="entry name" value="REVERSE TRANSCRIPTASE ZINC-BINDING DOMAIN-CONTAINING PROTEIN-RELATED-RELATED"/>
    <property type="match status" value="1"/>
</dbReference>